<evidence type="ECO:0000313" key="4">
    <source>
        <dbReference type="Proteomes" id="UP000078561"/>
    </source>
</evidence>
<dbReference type="AlphaFoldDB" id="A0A168NKR0"/>
<dbReference type="STRING" id="4829.A0A168NKR0"/>
<dbReference type="FunCoup" id="A0A168NKR0">
    <property type="interactions" value="340"/>
</dbReference>
<dbReference type="InParanoid" id="A0A168NKR0"/>
<reference evidence="3" key="1">
    <citation type="submission" date="2016-04" db="EMBL/GenBank/DDBJ databases">
        <authorList>
            <person name="Evans L.H."/>
            <person name="Alamgir A."/>
            <person name="Owens N."/>
            <person name="Weber N.D."/>
            <person name="Virtaneva K."/>
            <person name="Barbian K."/>
            <person name="Babar A."/>
            <person name="Rosenke K."/>
        </authorList>
    </citation>
    <scope>NUCLEOTIDE SEQUENCE [LARGE SCALE GENOMIC DNA]</scope>
    <source>
        <strain evidence="3">CBS 101.48</strain>
    </source>
</reference>
<sequence>MITLFLSTLFIASFFTYCYYILAQFQEPLHLKSSNLLLLTAHPDDECMFFGPTLTYLQTFSPKTRIHVLCLSTGNADGLGDLRKKELVRSCQKFNISSSHIKALDHKELQDGMNNNWSSAVIGDLLADHVKKHKIDTIVTFDSQGVSGHPNHGAAFSGAKKYHQDHPTSGVALYKLTTVSLLRKYVGIVDFMVMAIQDRLYPSSRRVFVSSPFAYLQAHKAMRQHHSQLVWFRWLYVTFSRYMFINELEQV</sequence>
<evidence type="ECO:0000313" key="3">
    <source>
        <dbReference type="EMBL" id="SAM00727.1"/>
    </source>
</evidence>
<dbReference type="GO" id="GO:0006506">
    <property type="term" value="P:GPI anchor biosynthetic process"/>
    <property type="evidence" value="ECO:0007669"/>
    <property type="project" value="UniProtKB-UniPathway"/>
</dbReference>
<dbReference type="InterPro" id="IPR003737">
    <property type="entry name" value="GlcNAc_PI_deacetylase-related"/>
</dbReference>
<dbReference type="EC" id="3.5.1.89" evidence="2"/>
<organism evidence="3">
    <name type="scientific">Absidia glauca</name>
    <name type="common">Pin mould</name>
    <dbReference type="NCBI Taxonomy" id="4829"/>
    <lineage>
        <taxon>Eukaryota</taxon>
        <taxon>Fungi</taxon>
        <taxon>Fungi incertae sedis</taxon>
        <taxon>Mucoromycota</taxon>
        <taxon>Mucoromycotina</taxon>
        <taxon>Mucoromycetes</taxon>
        <taxon>Mucorales</taxon>
        <taxon>Cunninghamellaceae</taxon>
        <taxon>Absidia</taxon>
    </lineage>
</organism>
<dbReference type="Pfam" id="PF02585">
    <property type="entry name" value="PIG-L"/>
    <property type="match status" value="1"/>
</dbReference>
<dbReference type="PANTHER" id="PTHR12993">
    <property type="entry name" value="N-ACETYLGLUCOSAMINYL-PHOSPHATIDYLINOSITOL DE-N-ACETYLASE-RELATED"/>
    <property type="match status" value="1"/>
</dbReference>
<dbReference type="InterPro" id="IPR024078">
    <property type="entry name" value="LmbE-like_dom_sf"/>
</dbReference>
<dbReference type="Gene3D" id="3.40.50.10320">
    <property type="entry name" value="LmbE-like"/>
    <property type="match status" value="1"/>
</dbReference>
<dbReference type="OrthoDB" id="440160at2759"/>
<dbReference type="PANTHER" id="PTHR12993:SF11">
    <property type="entry name" value="N-ACETYLGLUCOSAMINYL-PHOSPHATIDYLINOSITOL DE-N-ACETYLASE"/>
    <property type="match status" value="1"/>
</dbReference>
<protein>
    <recommendedName>
        <fullName evidence="2">N-acetylglucosaminylphosphatidylinositol deacetylase</fullName>
        <ecNumber evidence="2">3.5.1.89</ecNumber>
    </recommendedName>
</protein>
<accession>A0A168NKR0</accession>
<dbReference type="EMBL" id="LT553414">
    <property type="protein sequence ID" value="SAM00727.1"/>
    <property type="molecule type" value="Genomic_DNA"/>
</dbReference>
<evidence type="ECO:0000256" key="1">
    <source>
        <dbReference type="ARBA" id="ARBA00006066"/>
    </source>
</evidence>
<dbReference type="SUPFAM" id="SSF102588">
    <property type="entry name" value="LmbE-like"/>
    <property type="match status" value="1"/>
</dbReference>
<dbReference type="GO" id="GO:0000225">
    <property type="term" value="F:N-acetylglucosaminylphosphatidylinositol deacetylase activity"/>
    <property type="evidence" value="ECO:0007669"/>
    <property type="project" value="UniProtKB-EC"/>
</dbReference>
<dbReference type="GO" id="GO:0016020">
    <property type="term" value="C:membrane"/>
    <property type="evidence" value="ECO:0007669"/>
    <property type="project" value="GOC"/>
</dbReference>
<dbReference type="Proteomes" id="UP000078561">
    <property type="component" value="Unassembled WGS sequence"/>
</dbReference>
<dbReference type="UniPathway" id="UPA00196"/>
<name>A0A168NKR0_ABSGL</name>
<dbReference type="OMA" id="YVLESVN"/>
<comment type="similarity">
    <text evidence="1">Belongs to the PIGL family.</text>
</comment>
<gene>
    <name evidence="3" type="primary">ABSGL_06450.1 scaffold 8356</name>
</gene>
<proteinExistence type="inferred from homology"/>
<evidence type="ECO:0000256" key="2">
    <source>
        <dbReference type="ARBA" id="ARBA00012176"/>
    </source>
</evidence>
<dbReference type="GO" id="GO:0005783">
    <property type="term" value="C:endoplasmic reticulum"/>
    <property type="evidence" value="ECO:0007669"/>
    <property type="project" value="TreeGrafter"/>
</dbReference>
<keyword evidence="4" id="KW-1185">Reference proteome</keyword>